<protein>
    <submittedName>
        <fullName evidence="2">Uncharacterized protein</fullName>
    </submittedName>
</protein>
<feature type="region of interest" description="Disordered" evidence="1">
    <location>
        <begin position="200"/>
        <end position="222"/>
    </location>
</feature>
<comment type="caution">
    <text evidence="2">The sequence shown here is derived from an EMBL/GenBank/DDBJ whole genome shotgun (WGS) entry which is preliminary data.</text>
</comment>
<feature type="region of interest" description="Disordered" evidence="1">
    <location>
        <begin position="157"/>
        <end position="187"/>
    </location>
</feature>
<sequence length="417" mass="45070">MDRFYDDDEDEDEYQKEDEDYNFRHSRQRYDPSAAGAAAAPLSASSSSSSLSSSREESFRRVPLAPSKAAQLSAPMSVRPKGSSSTVYEYSLRQAAGRGRGRGMPAQIAEVRPNVSSVRPLGVNLSSADSLSRPSLAAPHLGRGITRFSTHVLHQNPPLSLQNSLPTSVPLPSYQGSMPRGLGQAPQSLQFEDSEDLRAQMGGTSSGEASAAVASEAEGGRQSLGEKMKAMQLRKQVESTPELENLNLQQAFSRQVMTDESRQQQPQHPTFANRAASGVVSNRSVPAPGLARGRGRGLEHSSQLRSPNSLSTALSLQVQTKSEEEKTTPVNLGQERLVEAAETGAGAGSKANQKQDYSKMSAEELTKAKRKLEKKMKQISVLETKASEGNVLSSEEDAKLRKKPSILTELTKIGQYL</sequence>
<reference evidence="2 3" key="1">
    <citation type="journal article" date="2021" name="Elife">
        <title>Chloroplast acquisition without the gene transfer in kleptoplastic sea slugs, Plakobranchus ocellatus.</title>
        <authorList>
            <person name="Maeda T."/>
            <person name="Takahashi S."/>
            <person name="Yoshida T."/>
            <person name="Shimamura S."/>
            <person name="Takaki Y."/>
            <person name="Nagai Y."/>
            <person name="Toyoda A."/>
            <person name="Suzuki Y."/>
            <person name="Arimoto A."/>
            <person name="Ishii H."/>
            <person name="Satoh N."/>
            <person name="Nishiyama T."/>
            <person name="Hasebe M."/>
            <person name="Maruyama T."/>
            <person name="Minagawa J."/>
            <person name="Obokata J."/>
            <person name="Shigenobu S."/>
        </authorList>
    </citation>
    <scope>NUCLEOTIDE SEQUENCE [LARGE SCALE GENOMIC DNA]</scope>
</reference>
<evidence type="ECO:0000313" key="2">
    <source>
        <dbReference type="EMBL" id="GFR67963.1"/>
    </source>
</evidence>
<feature type="compositionally biased region" description="Low complexity" evidence="1">
    <location>
        <begin position="32"/>
        <end position="53"/>
    </location>
</feature>
<feature type="compositionally biased region" description="Polar residues" evidence="1">
    <location>
        <begin position="300"/>
        <end position="320"/>
    </location>
</feature>
<evidence type="ECO:0000313" key="3">
    <source>
        <dbReference type="Proteomes" id="UP000762676"/>
    </source>
</evidence>
<feature type="compositionally biased region" description="Low complexity" evidence="1">
    <location>
        <begin position="202"/>
        <end position="217"/>
    </location>
</feature>
<feature type="region of interest" description="Disordered" evidence="1">
    <location>
        <begin position="254"/>
        <end position="335"/>
    </location>
</feature>
<dbReference type="EMBL" id="BMAT01004082">
    <property type="protein sequence ID" value="GFR67963.1"/>
    <property type="molecule type" value="Genomic_DNA"/>
</dbReference>
<evidence type="ECO:0000256" key="1">
    <source>
        <dbReference type="SAM" id="MobiDB-lite"/>
    </source>
</evidence>
<dbReference type="Proteomes" id="UP000762676">
    <property type="component" value="Unassembled WGS sequence"/>
</dbReference>
<proteinExistence type="predicted"/>
<name>A0AAV4F3L0_9GAST</name>
<feature type="region of interest" description="Disordered" evidence="1">
    <location>
        <begin position="1"/>
        <end position="86"/>
    </location>
</feature>
<dbReference type="AlphaFoldDB" id="A0AAV4F3L0"/>
<organism evidence="2 3">
    <name type="scientific">Elysia marginata</name>
    <dbReference type="NCBI Taxonomy" id="1093978"/>
    <lineage>
        <taxon>Eukaryota</taxon>
        <taxon>Metazoa</taxon>
        <taxon>Spiralia</taxon>
        <taxon>Lophotrochozoa</taxon>
        <taxon>Mollusca</taxon>
        <taxon>Gastropoda</taxon>
        <taxon>Heterobranchia</taxon>
        <taxon>Euthyneura</taxon>
        <taxon>Panpulmonata</taxon>
        <taxon>Sacoglossa</taxon>
        <taxon>Placobranchoidea</taxon>
        <taxon>Plakobranchidae</taxon>
        <taxon>Elysia</taxon>
    </lineage>
</organism>
<gene>
    <name evidence="2" type="ORF">ElyMa_002012100</name>
</gene>
<keyword evidence="3" id="KW-1185">Reference proteome</keyword>
<feature type="compositionally biased region" description="Acidic residues" evidence="1">
    <location>
        <begin position="1"/>
        <end position="20"/>
    </location>
</feature>
<accession>A0AAV4F3L0</accession>
<feature type="compositionally biased region" description="Polar residues" evidence="1">
    <location>
        <begin position="157"/>
        <end position="167"/>
    </location>
</feature>